<evidence type="ECO:0000313" key="2">
    <source>
        <dbReference type="Proteomes" id="UP000800096"/>
    </source>
</evidence>
<dbReference type="Proteomes" id="UP000800096">
    <property type="component" value="Unassembled WGS sequence"/>
</dbReference>
<organism evidence="1 2">
    <name type="scientific">Ampelomyces quisqualis</name>
    <name type="common">Powdery mildew agent</name>
    <dbReference type="NCBI Taxonomy" id="50730"/>
    <lineage>
        <taxon>Eukaryota</taxon>
        <taxon>Fungi</taxon>
        <taxon>Dikarya</taxon>
        <taxon>Ascomycota</taxon>
        <taxon>Pezizomycotina</taxon>
        <taxon>Dothideomycetes</taxon>
        <taxon>Pleosporomycetidae</taxon>
        <taxon>Pleosporales</taxon>
        <taxon>Pleosporineae</taxon>
        <taxon>Phaeosphaeriaceae</taxon>
        <taxon>Ampelomyces</taxon>
    </lineage>
</organism>
<proteinExistence type="predicted"/>
<name>A0A6A5QA44_AMPQU</name>
<dbReference type="AlphaFoldDB" id="A0A6A5QA44"/>
<accession>A0A6A5QA44</accession>
<evidence type="ECO:0000313" key="1">
    <source>
        <dbReference type="EMBL" id="KAF1912345.1"/>
    </source>
</evidence>
<dbReference type="EMBL" id="ML979140">
    <property type="protein sequence ID" value="KAF1912345.1"/>
    <property type="molecule type" value="Genomic_DNA"/>
</dbReference>
<protein>
    <submittedName>
        <fullName evidence="1">Uncharacterized protein</fullName>
    </submittedName>
</protein>
<dbReference type="OrthoDB" id="5120991at2759"/>
<gene>
    <name evidence="1" type="ORF">BDU57DRAFT_522561</name>
</gene>
<keyword evidence="2" id="KW-1185">Reference proteome</keyword>
<sequence length="378" mass="43354">MPGMASPRTTPREHLDMLRSSAFESEHAWLYDASYQQHEAAALALEDSIAQSLASISPDENLDEQTRIIKTQITIHRERQRALRPHLESGSDQIDEEGNECIFVPAPNQWGANGDLDEESESLSAVQNLLTWQASYSPVTYTPLYDELPSPPDTPYHSSLDPNQPTTTYHLHRTREWTGSSGQRKYIYTARDYSDKYALYMLETSHRGDNQVNTAEFYRVAEFPVPCISVMLSGIDKKRISNDTCKDSAYKSRCMHLRGPFSQPIKEYPDRQQKIPWSPRRFTYGGRRFVWKAGDPDDDTMPETLYEYQKDWAKPGSRTGKRCDDARPMSKLVWGEKKKQGKLDSYTLHFKGGMDQVFRELLLASQMARQVCLFTAVD</sequence>
<reference evidence="1" key="1">
    <citation type="journal article" date="2020" name="Stud. Mycol.">
        <title>101 Dothideomycetes genomes: a test case for predicting lifestyles and emergence of pathogens.</title>
        <authorList>
            <person name="Haridas S."/>
            <person name="Albert R."/>
            <person name="Binder M."/>
            <person name="Bloem J."/>
            <person name="Labutti K."/>
            <person name="Salamov A."/>
            <person name="Andreopoulos B."/>
            <person name="Baker S."/>
            <person name="Barry K."/>
            <person name="Bills G."/>
            <person name="Bluhm B."/>
            <person name="Cannon C."/>
            <person name="Castanera R."/>
            <person name="Culley D."/>
            <person name="Daum C."/>
            <person name="Ezra D."/>
            <person name="Gonzalez J."/>
            <person name="Henrissat B."/>
            <person name="Kuo A."/>
            <person name="Liang C."/>
            <person name="Lipzen A."/>
            <person name="Lutzoni F."/>
            <person name="Magnuson J."/>
            <person name="Mondo S."/>
            <person name="Nolan M."/>
            <person name="Ohm R."/>
            <person name="Pangilinan J."/>
            <person name="Park H.-J."/>
            <person name="Ramirez L."/>
            <person name="Alfaro M."/>
            <person name="Sun H."/>
            <person name="Tritt A."/>
            <person name="Yoshinaga Y."/>
            <person name="Zwiers L.-H."/>
            <person name="Turgeon B."/>
            <person name="Goodwin S."/>
            <person name="Spatafora J."/>
            <person name="Crous P."/>
            <person name="Grigoriev I."/>
        </authorList>
    </citation>
    <scope>NUCLEOTIDE SEQUENCE</scope>
    <source>
        <strain evidence="1">HMLAC05119</strain>
    </source>
</reference>